<accession>A0A1T5LBW4</accession>
<comment type="similarity">
    <text evidence="1">Belongs to the sigma-70 factor family. ECF subfamily.</text>
</comment>
<dbReference type="InterPro" id="IPR013325">
    <property type="entry name" value="RNA_pol_sigma_r2"/>
</dbReference>
<evidence type="ECO:0000256" key="3">
    <source>
        <dbReference type="ARBA" id="ARBA00023082"/>
    </source>
</evidence>
<dbReference type="NCBIfam" id="TIGR02985">
    <property type="entry name" value="Sig70_bacteroi1"/>
    <property type="match status" value="1"/>
</dbReference>
<dbReference type="InterPro" id="IPR036388">
    <property type="entry name" value="WH-like_DNA-bd_sf"/>
</dbReference>
<organism evidence="7 8">
    <name type="scientific">Ohtaekwangia koreensis</name>
    <dbReference type="NCBI Taxonomy" id="688867"/>
    <lineage>
        <taxon>Bacteria</taxon>
        <taxon>Pseudomonadati</taxon>
        <taxon>Bacteroidota</taxon>
        <taxon>Cytophagia</taxon>
        <taxon>Cytophagales</taxon>
        <taxon>Fulvivirgaceae</taxon>
        <taxon>Ohtaekwangia</taxon>
    </lineage>
</organism>
<feature type="domain" description="RNA polymerase sigma-70 region 2" evidence="5">
    <location>
        <begin position="25"/>
        <end position="91"/>
    </location>
</feature>
<dbReference type="OrthoDB" id="1524077at2"/>
<dbReference type="PANTHER" id="PTHR43133">
    <property type="entry name" value="RNA POLYMERASE ECF-TYPE SIGMA FACTO"/>
    <property type="match status" value="1"/>
</dbReference>
<evidence type="ECO:0000256" key="4">
    <source>
        <dbReference type="ARBA" id="ARBA00023163"/>
    </source>
</evidence>
<evidence type="ECO:0000256" key="2">
    <source>
        <dbReference type="ARBA" id="ARBA00023015"/>
    </source>
</evidence>
<proteinExistence type="inferred from homology"/>
<dbReference type="InterPro" id="IPR013249">
    <property type="entry name" value="RNA_pol_sigma70_r4_t2"/>
</dbReference>
<dbReference type="InterPro" id="IPR013324">
    <property type="entry name" value="RNA_pol_sigma_r3/r4-like"/>
</dbReference>
<name>A0A1T5LBW4_9BACT</name>
<evidence type="ECO:0000259" key="6">
    <source>
        <dbReference type="Pfam" id="PF08281"/>
    </source>
</evidence>
<dbReference type="EMBL" id="FUZU01000002">
    <property type="protein sequence ID" value="SKC73384.1"/>
    <property type="molecule type" value="Genomic_DNA"/>
</dbReference>
<dbReference type="RefSeq" id="WP_079687481.1">
    <property type="nucleotide sequence ID" value="NZ_FUZU01000002.1"/>
</dbReference>
<protein>
    <submittedName>
        <fullName evidence="7">RNA polymerase sigma-70 factor, ECF subfamily</fullName>
    </submittedName>
</protein>
<evidence type="ECO:0000313" key="8">
    <source>
        <dbReference type="Proteomes" id="UP000190961"/>
    </source>
</evidence>
<dbReference type="Gene3D" id="1.10.1740.10">
    <property type="match status" value="1"/>
</dbReference>
<feature type="domain" description="RNA polymerase sigma factor 70 region 4 type 2" evidence="6">
    <location>
        <begin position="124"/>
        <end position="172"/>
    </location>
</feature>
<dbReference type="Proteomes" id="UP000190961">
    <property type="component" value="Unassembled WGS sequence"/>
</dbReference>
<keyword evidence="8" id="KW-1185">Reference proteome</keyword>
<dbReference type="PANTHER" id="PTHR43133:SF46">
    <property type="entry name" value="RNA POLYMERASE SIGMA-70 FACTOR ECF SUBFAMILY"/>
    <property type="match status" value="1"/>
</dbReference>
<dbReference type="InterPro" id="IPR039425">
    <property type="entry name" value="RNA_pol_sigma-70-like"/>
</dbReference>
<dbReference type="STRING" id="688867.SAMN05660236_2910"/>
<dbReference type="InterPro" id="IPR014327">
    <property type="entry name" value="RNA_pol_sigma70_bacteroid"/>
</dbReference>
<keyword evidence="4" id="KW-0804">Transcription</keyword>
<dbReference type="CDD" id="cd06171">
    <property type="entry name" value="Sigma70_r4"/>
    <property type="match status" value="1"/>
</dbReference>
<sequence length="195" mass="23013">MEQESNDIILFRQVKSDDRLALNTLFARYYQKLCGFATTYIRQANEAEEVVSDVFVTLWKNRHHLVIEKNLKAYLYVSVRHAALAVIKKRQPLFEDIEDILFENTLPDFHTPEQSLLHKELQQYINNTVDALPPRCKQVFLMSRIDELTYREISEILEISENTVENHLVKALSVLRDSLKRYHYTEHHPRALTEA</sequence>
<keyword evidence="3" id="KW-0731">Sigma factor</keyword>
<evidence type="ECO:0000313" key="7">
    <source>
        <dbReference type="EMBL" id="SKC73384.1"/>
    </source>
</evidence>
<dbReference type="NCBIfam" id="TIGR02937">
    <property type="entry name" value="sigma70-ECF"/>
    <property type="match status" value="1"/>
</dbReference>
<dbReference type="InterPro" id="IPR007627">
    <property type="entry name" value="RNA_pol_sigma70_r2"/>
</dbReference>
<dbReference type="GO" id="GO:0016987">
    <property type="term" value="F:sigma factor activity"/>
    <property type="evidence" value="ECO:0007669"/>
    <property type="project" value="UniProtKB-KW"/>
</dbReference>
<keyword evidence="2" id="KW-0805">Transcription regulation</keyword>
<dbReference type="InterPro" id="IPR014284">
    <property type="entry name" value="RNA_pol_sigma-70_dom"/>
</dbReference>
<dbReference type="Pfam" id="PF04542">
    <property type="entry name" value="Sigma70_r2"/>
    <property type="match status" value="1"/>
</dbReference>
<reference evidence="7 8" key="1">
    <citation type="submission" date="2017-02" db="EMBL/GenBank/DDBJ databases">
        <authorList>
            <person name="Peterson S.W."/>
        </authorList>
    </citation>
    <scope>NUCLEOTIDE SEQUENCE [LARGE SCALE GENOMIC DNA]</scope>
    <source>
        <strain evidence="7 8">DSM 25262</strain>
    </source>
</reference>
<evidence type="ECO:0000256" key="1">
    <source>
        <dbReference type="ARBA" id="ARBA00010641"/>
    </source>
</evidence>
<dbReference type="Pfam" id="PF08281">
    <property type="entry name" value="Sigma70_r4_2"/>
    <property type="match status" value="1"/>
</dbReference>
<dbReference type="SUPFAM" id="SSF88659">
    <property type="entry name" value="Sigma3 and sigma4 domains of RNA polymerase sigma factors"/>
    <property type="match status" value="1"/>
</dbReference>
<gene>
    <name evidence="7" type="ORF">SAMN05660236_2910</name>
</gene>
<dbReference type="GO" id="GO:0003677">
    <property type="term" value="F:DNA binding"/>
    <property type="evidence" value="ECO:0007669"/>
    <property type="project" value="InterPro"/>
</dbReference>
<dbReference type="GO" id="GO:0006352">
    <property type="term" value="P:DNA-templated transcription initiation"/>
    <property type="evidence" value="ECO:0007669"/>
    <property type="project" value="InterPro"/>
</dbReference>
<dbReference type="AlphaFoldDB" id="A0A1T5LBW4"/>
<evidence type="ECO:0000259" key="5">
    <source>
        <dbReference type="Pfam" id="PF04542"/>
    </source>
</evidence>
<dbReference type="SUPFAM" id="SSF88946">
    <property type="entry name" value="Sigma2 domain of RNA polymerase sigma factors"/>
    <property type="match status" value="1"/>
</dbReference>
<dbReference type="Gene3D" id="1.10.10.10">
    <property type="entry name" value="Winged helix-like DNA-binding domain superfamily/Winged helix DNA-binding domain"/>
    <property type="match status" value="1"/>
</dbReference>